<evidence type="ECO:0000313" key="7">
    <source>
        <dbReference type="Proteomes" id="UP000824037"/>
    </source>
</evidence>
<keyword evidence="1" id="KW-0805">Transcription regulation</keyword>
<dbReference type="EMBL" id="DXBY01000059">
    <property type="protein sequence ID" value="HIZ34796.1"/>
    <property type="molecule type" value="Genomic_DNA"/>
</dbReference>
<name>A0A9D2ECT5_9MICO</name>
<protein>
    <submittedName>
        <fullName evidence="6">LacI family transcriptional regulator</fullName>
    </submittedName>
</protein>
<feature type="region of interest" description="Disordered" evidence="4">
    <location>
        <begin position="329"/>
        <end position="398"/>
    </location>
</feature>
<dbReference type="GO" id="GO:0000976">
    <property type="term" value="F:transcription cis-regulatory region binding"/>
    <property type="evidence" value="ECO:0007669"/>
    <property type="project" value="TreeGrafter"/>
</dbReference>
<evidence type="ECO:0000256" key="4">
    <source>
        <dbReference type="SAM" id="MobiDB-lite"/>
    </source>
</evidence>
<feature type="domain" description="HTH lacI-type" evidence="5">
    <location>
        <begin position="1"/>
        <end position="53"/>
    </location>
</feature>
<dbReference type="InterPro" id="IPR028082">
    <property type="entry name" value="Peripla_BP_I"/>
</dbReference>
<reference evidence="6" key="2">
    <citation type="submission" date="2021-04" db="EMBL/GenBank/DDBJ databases">
        <authorList>
            <person name="Gilroy R."/>
        </authorList>
    </citation>
    <scope>NUCLEOTIDE SEQUENCE</scope>
    <source>
        <strain evidence="6">ChiGjej4B4-7305</strain>
    </source>
</reference>
<dbReference type="CDD" id="cd06267">
    <property type="entry name" value="PBP1_LacI_sugar_binding-like"/>
    <property type="match status" value="1"/>
</dbReference>
<dbReference type="Gene3D" id="1.10.260.40">
    <property type="entry name" value="lambda repressor-like DNA-binding domains"/>
    <property type="match status" value="1"/>
</dbReference>
<comment type="caution">
    <text evidence="6">The sequence shown here is derived from an EMBL/GenBank/DDBJ whole genome shotgun (WGS) entry which is preliminary data.</text>
</comment>
<evidence type="ECO:0000256" key="2">
    <source>
        <dbReference type="ARBA" id="ARBA00023125"/>
    </source>
</evidence>
<dbReference type="Gene3D" id="3.40.50.2300">
    <property type="match status" value="2"/>
</dbReference>
<organism evidence="6 7">
    <name type="scientific">Candidatus Ruania gallistercoris</name>
    <dbReference type="NCBI Taxonomy" id="2838746"/>
    <lineage>
        <taxon>Bacteria</taxon>
        <taxon>Bacillati</taxon>
        <taxon>Actinomycetota</taxon>
        <taxon>Actinomycetes</taxon>
        <taxon>Micrococcales</taxon>
        <taxon>Ruaniaceae</taxon>
        <taxon>Ruania</taxon>
    </lineage>
</organism>
<dbReference type="SMART" id="SM00354">
    <property type="entry name" value="HTH_LACI"/>
    <property type="match status" value="1"/>
</dbReference>
<feature type="compositionally biased region" description="Basic and acidic residues" evidence="4">
    <location>
        <begin position="356"/>
        <end position="372"/>
    </location>
</feature>
<dbReference type="Proteomes" id="UP000824037">
    <property type="component" value="Unassembled WGS sequence"/>
</dbReference>
<dbReference type="Pfam" id="PF00356">
    <property type="entry name" value="LacI"/>
    <property type="match status" value="1"/>
</dbReference>
<accession>A0A9D2ECT5</accession>
<dbReference type="Pfam" id="PF13377">
    <property type="entry name" value="Peripla_BP_3"/>
    <property type="match status" value="1"/>
</dbReference>
<keyword evidence="3" id="KW-0804">Transcription</keyword>
<dbReference type="SUPFAM" id="SSF47413">
    <property type="entry name" value="lambda repressor-like DNA-binding domains"/>
    <property type="match status" value="1"/>
</dbReference>
<sequence>MADVARRAGVSVKTVSNVVNGYPHIRPSTRARVEEAVRALDYRLNLSARMLRTRRTGLITLAVPELSMPYFAELADAVIRAADEYGLTVLIEQTSGRRDRELAVLAGARRTLTDGVLFSPLVLGPKDREAFSVDFPMVLLGERIFGVPTDHVTMNNVAGARVATEHLLGLGRRRIAVLGADLAATDAPTSATLRLGGYAEALAAAGLDLDPDLVVPARQWHRFDGAQALGAALDRGVQVDGVFALNDALALGGLYALHARGLEVPTQVALIGFDDVEDVRFATPTISSVAPGRDEIARTAVRLLTERIEPATAERPFVRVVTDARVLARQSTGEPGEREVSVLPGRTSRLTPAADLPDRHLSTDWTSEDRKFSTATAHRSSDAQSATTGQPTSSRHRA</sequence>
<dbReference type="AlphaFoldDB" id="A0A9D2ECT5"/>
<evidence type="ECO:0000256" key="3">
    <source>
        <dbReference type="ARBA" id="ARBA00023163"/>
    </source>
</evidence>
<proteinExistence type="predicted"/>
<evidence type="ECO:0000259" key="5">
    <source>
        <dbReference type="PROSITE" id="PS50932"/>
    </source>
</evidence>
<keyword evidence="2" id="KW-0238">DNA-binding</keyword>
<feature type="compositionally biased region" description="Polar residues" evidence="4">
    <location>
        <begin position="373"/>
        <end position="398"/>
    </location>
</feature>
<dbReference type="InterPro" id="IPR010982">
    <property type="entry name" value="Lambda_DNA-bd_dom_sf"/>
</dbReference>
<dbReference type="PROSITE" id="PS00356">
    <property type="entry name" value="HTH_LACI_1"/>
    <property type="match status" value="1"/>
</dbReference>
<dbReference type="InterPro" id="IPR000843">
    <property type="entry name" value="HTH_LacI"/>
</dbReference>
<evidence type="ECO:0000313" key="6">
    <source>
        <dbReference type="EMBL" id="HIZ34796.1"/>
    </source>
</evidence>
<dbReference type="InterPro" id="IPR046335">
    <property type="entry name" value="LacI/GalR-like_sensor"/>
</dbReference>
<dbReference type="SUPFAM" id="SSF53822">
    <property type="entry name" value="Periplasmic binding protein-like I"/>
    <property type="match status" value="1"/>
</dbReference>
<reference evidence="6" key="1">
    <citation type="journal article" date="2021" name="PeerJ">
        <title>Extensive microbial diversity within the chicken gut microbiome revealed by metagenomics and culture.</title>
        <authorList>
            <person name="Gilroy R."/>
            <person name="Ravi A."/>
            <person name="Getino M."/>
            <person name="Pursley I."/>
            <person name="Horton D.L."/>
            <person name="Alikhan N.F."/>
            <person name="Baker D."/>
            <person name="Gharbi K."/>
            <person name="Hall N."/>
            <person name="Watson M."/>
            <person name="Adriaenssens E.M."/>
            <person name="Foster-Nyarko E."/>
            <person name="Jarju S."/>
            <person name="Secka A."/>
            <person name="Antonio M."/>
            <person name="Oren A."/>
            <person name="Chaudhuri R.R."/>
            <person name="La Ragione R."/>
            <person name="Hildebrand F."/>
            <person name="Pallen M.J."/>
        </authorList>
    </citation>
    <scope>NUCLEOTIDE SEQUENCE</scope>
    <source>
        <strain evidence="6">ChiGjej4B4-7305</strain>
    </source>
</reference>
<dbReference type="GO" id="GO:0003700">
    <property type="term" value="F:DNA-binding transcription factor activity"/>
    <property type="evidence" value="ECO:0007669"/>
    <property type="project" value="TreeGrafter"/>
</dbReference>
<dbReference type="PANTHER" id="PTHR30146:SF109">
    <property type="entry name" value="HTH-TYPE TRANSCRIPTIONAL REGULATOR GALS"/>
    <property type="match status" value="1"/>
</dbReference>
<dbReference type="PROSITE" id="PS50932">
    <property type="entry name" value="HTH_LACI_2"/>
    <property type="match status" value="1"/>
</dbReference>
<gene>
    <name evidence="6" type="ORF">H9815_03370</name>
</gene>
<dbReference type="CDD" id="cd01392">
    <property type="entry name" value="HTH_LacI"/>
    <property type="match status" value="1"/>
</dbReference>
<evidence type="ECO:0000256" key="1">
    <source>
        <dbReference type="ARBA" id="ARBA00023015"/>
    </source>
</evidence>
<dbReference type="PANTHER" id="PTHR30146">
    <property type="entry name" value="LACI-RELATED TRANSCRIPTIONAL REPRESSOR"/>
    <property type="match status" value="1"/>
</dbReference>